<dbReference type="Gene3D" id="3.40.50.12780">
    <property type="entry name" value="N-terminal domain of ligase-like"/>
    <property type="match status" value="1"/>
</dbReference>
<sequence length="825" mass="91992">MSVNLSNLTSVLDARPFELSETQKLPLFIDNLLEELVHHYHNNDMYRKFCHKNQFDPNNFEGELSDIPAIPVHIFKALGNKLSSVEEKEIKTKLQSSATSGVPSTVLLDKLTARRQTRAMARVMQQVLGPKRRPFCIMDIDPTSPNASNLGARVAAVKGYLNFASSSHYFIDAQSASSPLEFLEQRFVDHLNALENDEPLVIFGFTFVLYSTVFKTLKQRNISFNLPKGSQVIHIGGWKKLESEKVDKNTFNQDIASVLGISPDNVIDIYGFTEQMGLNYPDCKAGWKHIHAYSDVIVRDESDLSVCETGKVGLLEFLSPLQHSYPGNVVLTDDLGVIEDSVCECGQVGKRFKVIGRAKKAEVRGCGDVMSEKVVKKPSTRIAGELEEQMVIYHSSVTLDESLPASQQLTIIFDSLKEKQKWLAKQPVESILGLFNEARKTWAETPELDPYRHTGLNFLAQWCEPNRVRSLLDSALHGHRAHLDSFLPRSDISHSSLKAMPRGIVSHWLSGNVPLLGMFALLQSILTKNANILKVSASESQALPVLLDTFKGIQYTTPGGHTISGDDLLESIAVVYFDRHQTKLAEKFSANADVRIAWGGREAIESVSALPKKYTSQDILFGPKLSMMVVGKDALDSEKVIRKLIRRAATDSSVFDQFACASPHTIFVEKGGLISPKEFAEKLAAAMDKALVRLPTQVPDIGQTNKIRSKIAEYGFIGESWHDRHLRWTVLFDEGAELVEPTYQRVITVKAVDDVFDVVDCVHEDIQTVGLAMTGEKRLQFANDLMLKGAMRCPDVGYMTHFDSPWDGLFAIDRLVRWVTLGGPM</sequence>
<protein>
    <submittedName>
        <fullName evidence="3">Acyl-protein synthetase, LuxE</fullName>
    </submittedName>
</protein>
<dbReference type="GO" id="GO:0003995">
    <property type="term" value="F:acyl-CoA dehydrogenase activity"/>
    <property type="evidence" value="ECO:0007669"/>
    <property type="project" value="InterPro"/>
</dbReference>
<name>A0A5P9CF80_9VIBR</name>
<reference evidence="3 4" key="1">
    <citation type="submission" date="2019-10" db="EMBL/GenBank/DDBJ databases">
        <title>Complete genome sequence of Vibrio sp. strain THAF100, isolated from non-filtered water from the water column of tank 6 of a marine aquarium containing stony-coral fragments. Water maintained at 26 degree C.</title>
        <authorList>
            <person name="Ruckert C."/>
            <person name="Franco A."/>
            <person name="Kalinowski J."/>
            <person name="Glaeser S."/>
        </authorList>
    </citation>
    <scope>NUCLEOTIDE SEQUENCE [LARGE SCALE GENOMIC DNA]</scope>
    <source>
        <strain evidence="3 4">THAF100</strain>
    </source>
</reference>
<dbReference type="InterPro" id="IPR042099">
    <property type="entry name" value="ANL_N_sf"/>
</dbReference>
<dbReference type="OrthoDB" id="3597198at2"/>
<dbReference type="Pfam" id="PF04443">
    <property type="entry name" value="LuxE"/>
    <property type="match status" value="1"/>
</dbReference>
<gene>
    <name evidence="3" type="ORF">FIV01_00090</name>
</gene>
<evidence type="ECO:0000256" key="1">
    <source>
        <dbReference type="ARBA" id="ARBA00022857"/>
    </source>
</evidence>
<dbReference type="InterPro" id="IPR007534">
    <property type="entry name" value="LuxE"/>
</dbReference>
<dbReference type="GO" id="GO:0047474">
    <property type="term" value="F:long-chain fatty acid--protein ligase activity"/>
    <property type="evidence" value="ECO:0007669"/>
    <property type="project" value="InterPro"/>
</dbReference>
<dbReference type="AlphaFoldDB" id="A0A5P9CF80"/>
<dbReference type="EMBL" id="CP045350">
    <property type="protein sequence ID" value="QFT24864.1"/>
    <property type="molecule type" value="Genomic_DNA"/>
</dbReference>
<evidence type="ECO:0000313" key="3">
    <source>
        <dbReference type="EMBL" id="QFT24864.1"/>
    </source>
</evidence>
<dbReference type="InterPro" id="IPR008670">
    <property type="entry name" value="CoA_reduct_LuxC"/>
</dbReference>
<evidence type="ECO:0000313" key="4">
    <source>
        <dbReference type="Proteomes" id="UP000326936"/>
    </source>
</evidence>
<proteinExistence type="predicted"/>
<accession>A0A5P9CF80</accession>
<dbReference type="GO" id="GO:0008218">
    <property type="term" value="P:bioluminescence"/>
    <property type="evidence" value="ECO:0007669"/>
    <property type="project" value="InterPro"/>
</dbReference>
<keyword evidence="4" id="KW-1185">Reference proteome</keyword>
<dbReference type="RefSeq" id="WP_152429199.1">
    <property type="nucleotide sequence ID" value="NZ_CBCSDK010000020.1"/>
</dbReference>
<organism evidence="3 4">
    <name type="scientific">Vibrio aquimaris</name>
    <dbReference type="NCBI Taxonomy" id="2587862"/>
    <lineage>
        <taxon>Bacteria</taxon>
        <taxon>Pseudomonadati</taxon>
        <taxon>Pseudomonadota</taxon>
        <taxon>Gammaproteobacteria</taxon>
        <taxon>Vibrionales</taxon>
        <taxon>Vibrionaceae</taxon>
        <taxon>Vibrio</taxon>
    </lineage>
</organism>
<feature type="domain" description="Acyl-protein synthetase LuxE" evidence="2">
    <location>
        <begin position="2"/>
        <end position="374"/>
    </location>
</feature>
<dbReference type="KEGG" id="vaq:FIV01_00090"/>
<evidence type="ECO:0000259" key="2">
    <source>
        <dbReference type="Pfam" id="PF04443"/>
    </source>
</evidence>
<dbReference type="Pfam" id="PF05893">
    <property type="entry name" value="LuxC"/>
    <property type="match status" value="1"/>
</dbReference>
<keyword evidence="1" id="KW-0521">NADP</keyword>
<dbReference type="Proteomes" id="UP000326936">
    <property type="component" value="Chromosome"/>
</dbReference>